<dbReference type="AlphaFoldDB" id="A0A7X0B2J2"/>
<comment type="caution">
    <text evidence="7">The sequence shown here is derived from an EMBL/GenBank/DDBJ whole genome shotgun (WGS) entry which is preliminary data.</text>
</comment>
<dbReference type="NCBIfam" id="NF005447">
    <property type="entry name" value="PRK07036.1"/>
    <property type="match status" value="1"/>
</dbReference>
<comment type="similarity">
    <text evidence="2 6">Belongs to the class-III pyridoxal-phosphate-dependent aminotransferase family.</text>
</comment>
<evidence type="ECO:0000256" key="3">
    <source>
        <dbReference type="ARBA" id="ARBA00022576"/>
    </source>
</evidence>
<protein>
    <submittedName>
        <fullName evidence="7">Adenosylmethionine-8-amino-7-oxononanoate aminotransferase</fullName>
    </submittedName>
</protein>
<keyword evidence="5 6" id="KW-0663">Pyridoxal phosphate</keyword>
<sequence>MRQSPQRRISLVAKDARHILHPWADLTSLGRQNSLVISEADGIRVTDSQGKTYLDGIGGMWCITVGYRHRDLIAAMRAQAETMVYFTPFGNVTSEPASQLASLLSELSPGDLNRVHFTTCGSTAVESAVRIAHYYFSCRGQRQKRHVLAQTNAYHGSTYLAASLSGKAVDRTHFHYEGGWVHHLESPAFDPDNSTVSAAERLDHLIAGMERAIARIGPEQIACFVAEPILASGGVLIPPPGYHQAALDLCRQHDILYISDEVVSAFGRLGHFFASETRFGIVPDLLVTAKGITSGYQPLGAVLLSDRIADALVEAADPAKPVLSNGFTYSGHPVACATAIANIAVMQREKICEHVRDVGPYFLERLRGLRNWSIVAAVRGDHLMACVECHVPGETGPTPRNQALARAVDAYCARSGLLVRPYENLCILSPALIIVKEEIDQIVAILDDALARAERDLWAGAF</sequence>
<proteinExistence type="inferred from homology"/>
<evidence type="ECO:0000256" key="4">
    <source>
        <dbReference type="ARBA" id="ARBA00022679"/>
    </source>
</evidence>
<dbReference type="FunFam" id="3.40.640.10:FF:000014">
    <property type="entry name" value="Adenosylmethionine-8-amino-7-oxononanoate aminotransferase, probable"/>
    <property type="match status" value="1"/>
</dbReference>
<dbReference type="InterPro" id="IPR015421">
    <property type="entry name" value="PyrdxlP-dep_Trfase_major"/>
</dbReference>
<dbReference type="PANTHER" id="PTHR43094:SF1">
    <property type="entry name" value="AMINOTRANSFERASE CLASS-III"/>
    <property type="match status" value="1"/>
</dbReference>
<dbReference type="Gene3D" id="3.90.1150.10">
    <property type="entry name" value="Aspartate Aminotransferase, domain 1"/>
    <property type="match status" value="1"/>
</dbReference>
<dbReference type="Pfam" id="PF00202">
    <property type="entry name" value="Aminotran_3"/>
    <property type="match status" value="1"/>
</dbReference>
<keyword evidence="3 7" id="KW-0032">Aminotransferase</keyword>
<dbReference type="EMBL" id="JACIIZ010000018">
    <property type="protein sequence ID" value="MBB6254543.1"/>
    <property type="molecule type" value="Genomic_DNA"/>
</dbReference>
<evidence type="ECO:0000256" key="1">
    <source>
        <dbReference type="ARBA" id="ARBA00001933"/>
    </source>
</evidence>
<gene>
    <name evidence="7" type="ORF">FHS74_005133</name>
</gene>
<dbReference type="SUPFAM" id="SSF53383">
    <property type="entry name" value="PLP-dependent transferases"/>
    <property type="match status" value="1"/>
</dbReference>
<name>A0A7X0B2J2_9PROT</name>
<dbReference type="GO" id="GO:0008483">
    <property type="term" value="F:transaminase activity"/>
    <property type="evidence" value="ECO:0007669"/>
    <property type="project" value="UniProtKB-KW"/>
</dbReference>
<dbReference type="PROSITE" id="PS00600">
    <property type="entry name" value="AA_TRANSFER_CLASS_3"/>
    <property type="match status" value="1"/>
</dbReference>
<accession>A0A7X0B2J2</accession>
<evidence type="ECO:0000256" key="2">
    <source>
        <dbReference type="ARBA" id="ARBA00008954"/>
    </source>
</evidence>
<keyword evidence="8" id="KW-1185">Reference proteome</keyword>
<dbReference type="PIRSF" id="PIRSF000521">
    <property type="entry name" value="Transaminase_4ab_Lys_Orn"/>
    <property type="match status" value="1"/>
</dbReference>
<evidence type="ECO:0000313" key="7">
    <source>
        <dbReference type="EMBL" id="MBB6254543.1"/>
    </source>
</evidence>
<dbReference type="InterPro" id="IPR005814">
    <property type="entry name" value="Aminotrans_3"/>
</dbReference>
<dbReference type="CDD" id="cd00610">
    <property type="entry name" value="OAT_like"/>
    <property type="match status" value="1"/>
</dbReference>
<reference evidence="7 8" key="1">
    <citation type="submission" date="2020-08" db="EMBL/GenBank/DDBJ databases">
        <title>Genomic Encyclopedia of Type Strains, Phase IV (KMG-IV): sequencing the most valuable type-strain genomes for metagenomic binning, comparative biology and taxonomic classification.</title>
        <authorList>
            <person name="Goeker M."/>
        </authorList>
    </citation>
    <scope>NUCLEOTIDE SEQUENCE [LARGE SCALE GENOMIC DNA]</scope>
    <source>
        <strain evidence="7 8">DSM 22198</strain>
    </source>
</reference>
<evidence type="ECO:0000256" key="5">
    <source>
        <dbReference type="ARBA" id="ARBA00022898"/>
    </source>
</evidence>
<dbReference type="Gene3D" id="3.40.640.10">
    <property type="entry name" value="Type I PLP-dependent aspartate aminotransferase-like (Major domain)"/>
    <property type="match status" value="1"/>
</dbReference>
<dbReference type="PANTHER" id="PTHR43094">
    <property type="entry name" value="AMINOTRANSFERASE"/>
    <property type="match status" value="1"/>
</dbReference>
<dbReference type="Proteomes" id="UP000539175">
    <property type="component" value="Unassembled WGS sequence"/>
</dbReference>
<organism evidence="7 8">
    <name type="scientific">Nitrospirillum iridis</name>
    <dbReference type="NCBI Taxonomy" id="765888"/>
    <lineage>
        <taxon>Bacteria</taxon>
        <taxon>Pseudomonadati</taxon>
        <taxon>Pseudomonadota</taxon>
        <taxon>Alphaproteobacteria</taxon>
        <taxon>Rhodospirillales</taxon>
        <taxon>Azospirillaceae</taxon>
        <taxon>Nitrospirillum</taxon>
    </lineage>
</organism>
<keyword evidence="4 7" id="KW-0808">Transferase</keyword>
<dbReference type="GO" id="GO:0030170">
    <property type="term" value="F:pyridoxal phosphate binding"/>
    <property type="evidence" value="ECO:0007669"/>
    <property type="project" value="InterPro"/>
</dbReference>
<comment type="cofactor">
    <cofactor evidence="1">
        <name>pyridoxal 5'-phosphate</name>
        <dbReference type="ChEBI" id="CHEBI:597326"/>
    </cofactor>
</comment>
<evidence type="ECO:0000256" key="6">
    <source>
        <dbReference type="RuleBase" id="RU003560"/>
    </source>
</evidence>
<dbReference type="InterPro" id="IPR015422">
    <property type="entry name" value="PyrdxlP-dep_Trfase_small"/>
</dbReference>
<dbReference type="InterPro" id="IPR015424">
    <property type="entry name" value="PyrdxlP-dep_Trfase"/>
</dbReference>
<evidence type="ECO:0000313" key="8">
    <source>
        <dbReference type="Proteomes" id="UP000539175"/>
    </source>
</evidence>
<dbReference type="RefSeq" id="WP_184807077.1">
    <property type="nucleotide sequence ID" value="NZ_JACIIZ010000018.1"/>
</dbReference>
<dbReference type="InterPro" id="IPR049704">
    <property type="entry name" value="Aminotrans_3_PPA_site"/>
</dbReference>